<accession>A0A1I0W3U4</accession>
<dbReference type="EMBL" id="FOKC01000001">
    <property type="protein sequence ID" value="SFA83224.1"/>
    <property type="molecule type" value="Genomic_DNA"/>
</dbReference>
<gene>
    <name evidence="1" type="ORF">SAMN05192575_101675</name>
</gene>
<organism evidence="1 2">
    <name type="scientific">Nocardioides alpinus</name>
    <dbReference type="NCBI Taxonomy" id="748909"/>
    <lineage>
        <taxon>Bacteria</taxon>
        <taxon>Bacillati</taxon>
        <taxon>Actinomycetota</taxon>
        <taxon>Actinomycetes</taxon>
        <taxon>Propionibacteriales</taxon>
        <taxon>Nocardioidaceae</taxon>
        <taxon>Nocardioides</taxon>
    </lineage>
</organism>
<dbReference type="RefSeq" id="WP_157829663.1">
    <property type="nucleotide sequence ID" value="NZ_FOKC01000001.1"/>
</dbReference>
<reference evidence="1" key="1">
    <citation type="submission" date="2016-10" db="EMBL/GenBank/DDBJ databases">
        <authorList>
            <person name="de Groot N.N."/>
        </authorList>
    </citation>
    <scope>NUCLEOTIDE SEQUENCE [LARGE SCALE GENOMIC DNA]</scope>
    <source>
        <strain evidence="1">CGMCC 1.10697</strain>
    </source>
</reference>
<dbReference type="Proteomes" id="UP000199113">
    <property type="component" value="Unassembled WGS sequence"/>
</dbReference>
<protein>
    <recommendedName>
        <fullName evidence="3">Glycosyl transferases group 1</fullName>
    </recommendedName>
</protein>
<dbReference type="AlphaFoldDB" id="A0A1I0W3U4"/>
<proteinExistence type="predicted"/>
<dbReference type="STRING" id="748909.SAMN05192575_101675"/>
<evidence type="ECO:0000313" key="2">
    <source>
        <dbReference type="Proteomes" id="UP000199113"/>
    </source>
</evidence>
<evidence type="ECO:0000313" key="1">
    <source>
        <dbReference type="EMBL" id="SFA83224.1"/>
    </source>
</evidence>
<sequence>MSHRTRVIYTDPGGRGWATVELLAQLLAEMVDAELVTVPTRPRLDRARRATGSLPRRRSSGTCIVIAPQPAHLGSLLRADYLLRGYDRVVGWVIDSFLDDRIPRMAQHRGHYDQLFITDAELVGTWAERTGAETGWLPFGSNVLDQPDLPRERPLDLLRVGRQPPEWEDNKVTAAAASRLGLTFSGGPPLDPDPRLNQAALTTAMRSTKLTLSFTNLVSPAVYTHPTRDYVTGRWTDALGSGAAVAGIAPRCEAGQRLLFDEGLVLLPDTTLDAGLTAVAEAVAAWTPARADAIHLRALRTLDWRLRFAELAASVGLSSARLDDELARWEARIDTLAARPA</sequence>
<name>A0A1I0W3U4_9ACTN</name>
<evidence type="ECO:0008006" key="3">
    <source>
        <dbReference type="Google" id="ProtNLM"/>
    </source>
</evidence>